<dbReference type="Gene3D" id="3.40.350.10">
    <property type="entry name" value="Creatinase/prolidase N-terminal domain"/>
    <property type="match status" value="2"/>
</dbReference>
<dbReference type="Pfam" id="PF16189">
    <property type="entry name" value="Creatinase_N_2"/>
    <property type="match status" value="1"/>
</dbReference>
<dbReference type="AlphaFoldDB" id="X1BIS0"/>
<evidence type="ECO:0000313" key="2">
    <source>
        <dbReference type="EMBL" id="GAG81117.1"/>
    </source>
</evidence>
<dbReference type="EMBL" id="BART01016392">
    <property type="protein sequence ID" value="GAG81117.1"/>
    <property type="molecule type" value="Genomic_DNA"/>
</dbReference>
<dbReference type="PANTHER" id="PTHR43763:SF6">
    <property type="entry name" value="XAA-PRO AMINOPEPTIDASE 1"/>
    <property type="match status" value="1"/>
</dbReference>
<dbReference type="Pfam" id="PF01321">
    <property type="entry name" value="Creatinase_N"/>
    <property type="match status" value="1"/>
</dbReference>
<feature type="non-terminal residue" evidence="2">
    <location>
        <position position="302"/>
    </location>
</feature>
<proteinExistence type="predicted"/>
<dbReference type="InterPro" id="IPR050422">
    <property type="entry name" value="X-Pro_aminopeptidase_P"/>
</dbReference>
<name>X1BIS0_9ZZZZ</name>
<sequence length="302" mass="33679">NRISGSAGLAIILNSSAVLFVDGRYKIQAGYQVDQKLLEIQQIPDAKPEAWIEAYAKRKSKIGYDPRLHTLKNIQNLTAKLDSEHVDLVPVKRNLIDVIWNDRPSEPSGTARLHPFKYSGQRTADKLAGIKRTLRNSDVDALLLTQPDSIAWLFNIRGKDIRHTPVVLCHAIIHSKKKPELFINPVKTPSSLTVTLKKYSHLRLPKELAARLKQLGQAHNNVQIDPDKTPAFYTKILVKSGGRLIEAVDPCTLPKSIKNSAEITGVRHANIRDGVAVSRFLCWLEENTQSSTIDEIGAAKKL</sequence>
<organism evidence="2">
    <name type="scientific">marine sediment metagenome</name>
    <dbReference type="NCBI Taxonomy" id="412755"/>
    <lineage>
        <taxon>unclassified sequences</taxon>
        <taxon>metagenomes</taxon>
        <taxon>ecological metagenomes</taxon>
    </lineage>
</organism>
<gene>
    <name evidence="2" type="ORF">S01H4_31538</name>
</gene>
<comment type="caution">
    <text evidence="2">The sequence shown here is derived from an EMBL/GenBank/DDBJ whole genome shotgun (WGS) entry which is preliminary data.</text>
</comment>
<protein>
    <recommendedName>
        <fullName evidence="1">Creatinase N-terminal domain-containing protein</fullName>
    </recommendedName>
</protein>
<dbReference type="InterPro" id="IPR000587">
    <property type="entry name" value="Creatinase_N"/>
</dbReference>
<accession>X1BIS0</accession>
<reference evidence="2" key="1">
    <citation type="journal article" date="2014" name="Front. Microbiol.">
        <title>High frequency of phylogenetically diverse reductive dehalogenase-homologous genes in deep subseafloor sedimentary metagenomes.</title>
        <authorList>
            <person name="Kawai M."/>
            <person name="Futagami T."/>
            <person name="Toyoda A."/>
            <person name="Takaki Y."/>
            <person name="Nishi S."/>
            <person name="Hori S."/>
            <person name="Arai W."/>
            <person name="Tsubouchi T."/>
            <person name="Morono Y."/>
            <person name="Uchiyama I."/>
            <person name="Ito T."/>
            <person name="Fujiyama A."/>
            <person name="Inagaki F."/>
            <person name="Takami H."/>
        </authorList>
    </citation>
    <scope>NUCLEOTIDE SEQUENCE</scope>
    <source>
        <strain evidence="2">Expedition CK06-06</strain>
    </source>
</reference>
<evidence type="ECO:0000259" key="1">
    <source>
        <dbReference type="Pfam" id="PF01321"/>
    </source>
</evidence>
<feature type="domain" description="Creatinase N-terminal" evidence="1">
    <location>
        <begin position="4"/>
        <end position="92"/>
    </location>
</feature>
<dbReference type="SUPFAM" id="SSF53092">
    <property type="entry name" value="Creatinase/prolidase N-terminal domain"/>
    <property type="match status" value="1"/>
</dbReference>
<dbReference type="InterPro" id="IPR029149">
    <property type="entry name" value="Creatin/AminoP/Spt16_N"/>
</dbReference>
<dbReference type="PANTHER" id="PTHR43763">
    <property type="entry name" value="XAA-PRO AMINOPEPTIDASE 1"/>
    <property type="match status" value="1"/>
</dbReference>
<feature type="non-terminal residue" evidence="2">
    <location>
        <position position="1"/>
    </location>
</feature>